<evidence type="ECO:0000256" key="5">
    <source>
        <dbReference type="ARBA" id="ARBA00022755"/>
    </source>
</evidence>
<feature type="binding site" evidence="11">
    <location>
        <position position="414"/>
    </location>
    <ligand>
        <name>IMP</name>
        <dbReference type="ChEBI" id="CHEBI:58053"/>
    </ligand>
</feature>
<evidence type="ECO:0000256" key="3">
    <source>
        <dbReference type="ARBA" id="ARBA00022723"/>
    </source>
</evidence>
<feature type="binding site" description="in other chain" evidence="11">
    <location>
        <position position="306"/>
    </location>
    <ligand>
        <name>K(+)</name>
        <dbReference type="ChEBI" id="CHEBI:29103"/>
        <note>ligand shared between two tetrameric partners</note>
    </ligand>
</feature>
<feature type="binding site" description="in other chain" evidence="11">
    <location>
        <position position="303"/>
    </location>
    <ligand>
        <name>K(+)</name>
        <dbReference type="ChEBI" id="CHEBI:29103"/>
        <note>ligand shared between two tetrameric partners</note>
    </ligand>
</feature>
<dbReference type="SUPFAM" id="SSF54631">
    <property type="entry name" value="CBS-domain pair"/>
    <property type="match status" value="1"/>
</dbReference>
<keyword evidence="17" id="KW-1185">Reference proteome</keyword>
<feature type="binding site" evidence="11">
    <location>
        <position position="304"/>
    </location>
    <ligand>
        <name>IMP</name>
        <dbReference type="ChEBI" id="CHEBI:58053"/>
    </ligand>
</feature>
<proteinExistence type="inferred from homology"/>
<dbReference type="CDD" id="cd00381">
    <property type="entry name" value="IMPDH"/>
    <property type="match status" value="1"/>
</dbReference>
<keyword evidence="6 11" id="KW-0630">Potassium</keyword>
<evidence type="ECO:0000256" key="12">
    <source>
        <dbReference type="PROSITE-ProRule" id="PRU00703"/>
    </source>
</evidence>
<evidence type="ECO:0000256" key="11">
    <source>
        <dbReference type="HAMAP-Rule" id="MF_01964"/>
    </source>
</evidence>
<dbReference type="HAMAP" id="MF_01964">
    <property type="entry name" value="IMPDH"/>
    <property type="match status" value="1"/>
</dbReference>
<dbReference type="SMART" id="SM01240">
    <property type="entry name" value="IMPDH"/>
    <property type="match status" value="1"/>
</dbReference>
<evidence type="ECO:0000313" key="16">
    <source>
        <dbReference type="EMBL" id="MDT8901477.1"/>
    </source>
</evidence>
<keyword evidence="4 11" id="KW-0332">GMP biosynthesis</keyword>
<evidence type="ECO:0000256" key="9">
    <source>
        <dbReference type="ARBA" id="ARBA00023122"/>
    </source>
</evidence>
<dbReference type="PROSITE" id="PS00487">
    <property type="entry name" value="IMP_DH_GMP_RED"/>
    <property type="match status" value="1"/>
</dbReference>
<comment type="subunit">
    <text evidence="11">Homotetramer.</text>
</comment>
<comment type="activity regulation">
    <text evidence="11">Mycophenolic acid (MPA) is a non-competitive inhibitor that prevents formation of the closed enzyme conformation by binding to the same site as the amobile flap. In contrast, mizoribine monophosphate (MZP) is a competitive inhibitor that induces the closed conformation. MPA is a potent inhibitor of mammalian IMPDHs but a poor inhibitor of the bacterial enzymes. MZP is a more potent inhibitor of bacterial IMPDH.</text>
</comment>
<comment type="caution">
    <text evidence="11">Lacks conserved residue(s) required for the propagation of feature annotation.</text>
</comment>
<feature type="binding site" evidence="11">
    <location>
        <position position="249"/>
    </location>
    <ligand>
        <name>NAD(+)</name>
        <dbReference type="ChEBI" id="CHEBI:57540"/>
    </ligand>
</feature>
<comment type="cofactor">
    <cofactor evidence="1 11">
        <name>K(+)</name>
        <dbReference type="ChEBI" id="CHEBI:29103"/>
    </cofactor>
</comment>
<evidence type="ECO:0000256" key="1">
    <source>
        <dbReference type="ARBA" id="ARBA00001958"/>
    </source>
</evidence>
<organism evidence="16 17">
    <name type="scientific">Anaeroselena agilis</name>
    <dbReference type="NCBI Taxonomy" id="3063788"/>
    <lineage>
        <taxon>Bacteria</taxon>
        <taxon>Bacillati</taxon>
        <taxon>Bacillota</taxon>
        <taxon>Negativicutes</taxon>
        <taxon>Acetonemataceae</taxon>
        <taxon>Anaeroselena</taxon>
    </lineage>
</organism>
<reference evidence="16 17" key="1">
    <citation type="submission" date="2023-07" db="EMBL/GenBank/DDBJ databases">
        <title>The novel representative of Negativicutes class, Anaeroselena agilis gen. nov. sp. nov.</title>
        <authorList>
            <person name="Prokofeva M.I."/>
            <person name="Elcheninov A.G."/>
            <person name="Klyukina A."/>
            <person name="Kublanov I.V."/>
            <person name="Frolov E.N."/>
            <person name="Podosokorskaya O.A."/>
        </authorList>
    </citation>
    <scope>NUCLEOTIDE SEQUENCE [LARGE SCALE GENOMIC DNA]</scope>
    <source>
        <strain evidence="16 17">4137-cl</strain>
    </source>
</reference>
<evidence type="ECO:0000256" key="8">
    <source>
        <dbReference type="ARBA" id="ARBA00023027"/>
    </source>
</evidence>
<comment type="caution">
    <text evidence="16">The sequence shown here is derived from an EMBL/GenBank/DDBJ whole genome shotgun (WGS) entry which is preliminary data.</text>
</comment>
<dbReference type="SMART" id="SM00116">
    <property type="entry name" value="CBS"/>
    <property type="match status" value="2"/>
</dbReference>
<evidence type="ECO:0000256" key="4">
    <source>
        <dbReference type="ARBA" id="ARBA00022749"/>
    </source>
</evidence>
<feature type="binding site" evidence="11">
    <location>
        <begin position="362"/>
        <end position="363"/>
    </location>
    <ligand>
        <name>IMP</name>
        <dbReference type="ChEBI" id="CHEBI:58053"/>
    </ligand>
</feature>
<feature type="binding site" evidence="11">
    <location>
        <begin position="299"/>
        <end position="301"/>
    </location>
    <ligand>
        <name>NAD(+)</name>
        <dbReference type="ChEBI" id="CHEBI:57540"/>
    </ligand>
</feature>
<feature type="binding site" evidence="11">
    <location>
        <position position="469"/>
    </location>
    <ligand>
        <name>K(+)</name>
        <dbReference type="ChEBI" id="CHEBI:29103"/>
        <note>ligand shared between two tetrameric partners</note>
    </ligand>
</feature>
<sequence>MFDDKFGPEGLTFDDVLLVPNRSEILPRDVDVATYLTRNVKLNIPIISAGMDTVTEARMAIAMAREGGLGVIHKNLSIERQANEIDKVKRSEHGIIVDPIFLAPDNTLQDAHDLMERYRISGVPITVEGGRLVGILTNRDLRFETDLTRKIQECMTQENLITAPVGTSLEEAKELLRQHRIEKLPLVDAQGFLKGLITIKDIEKAQKYPNSAKDAKGRLRVAAAVGVGEDMPDRVVALVKAKVDVLVVDTAHGHSRGVIEAVKYIKSHYPEVDLMAGNVATGAATRDLIEAGADAIKVGMGPGSICTTRVIAGIGVPQITAVYDCATAARPHGVPVIADGGIKYSGDITKAIAAGASVVMIGNLLAGTEESPGETIIYQGRSYKIYRGMGSLGAMVEGSKDRYFQENMEKLVPEGIEGRIPYKGAVADTLYQMVGGLRAGMGYCGVQSIEELITKTRFVRVTGAGLKESHPHDISITKEAPNYSV</sequence>
<dbReference type="PANTHER" id="PTHR11911:SF111">
    <property type="entry name" value="INOSINE-5'-MONOPHOSPHATE DEHYDROGENASE"/>
    <property type="match status" value="1"/>
</dbReference>
<comment type="pathway">
    <text evidence="11 14">Purine metabolism; XMP biosynthesis via de novo pathway; XMP from IMP: step 1/1.</text>
</comment>
<gene>
    <name evidence="11 16" type="primary">guaB</name>
    <name evidence="16" type="ORF">Q4T40_09515</name>
</gene>
<evidence type="ECO:0000256" key="10">
    <source>
        <dbReference type="ARBA" id="ARBA00048028"/>
    </source>
</evidence>
<evidence type="ECO:0000313" key="17">
    <source>
        <dbReference type="Proteomes" id="UP001254848"/>
    </source>
</evidence>
<keyword evidence="5 11" id="KW-0658">Purine biosynthesis</keyword>
<dbReference type="PROSITE" id="PS51371">
    <property type="entry name" value="CBS"/>
    <property type="match status" value="2"/>
</dbReference>
<feature type="domain" description="CBS" evidence="15">
    <location>
        <begin position="155"/>
        <end position="213"/>
    </location>
</feature>
<dbReference type="InterPro" id="IPR005990">
    <property type="entry name" value="IMP_DH"/>
</dbReference>
<dbReference type="InterPro" id="IPR001093">
    <property type="entry name" value="IMP_DH_GMPRt"/>
</dbReference>
<feature type="domain" description="CBS" evidence="15">
    <location>
        <begin position="95"/>
        <end position="153"/>
    </location>
</feature>
<evidence type="ECO:0000259" key="15">
    <source>
        <dbReference type="PROSITE" id="PS51371"/>
    </source>
</evidence>
<keyword evidence="3 11" id="KW-0479">Metal-binding</keyword>
<keyword evidence="9 12" id="KW-0129">CBS domain</keyword>
<dbReference type="InterPro" id="IPR046342">
    <property type="entry name" value="CBS_dom_sf"/>
</dbReference>
<keyword evidence="7 11" id="KW-0560">Oxidoreductase</keyword>
<feature type="binding site" evidence="11">
    <location>
        <begin position="386"/>
        <end position="390"/>
    </location>
    <ligand>
        <name>IMP</name>
        <dbReference type="ChEBI" id="CHEBI:58053"/>
    </ligand>
</feature>
<feature type="active site" description="Proton acceptor" evidence="11">
    <location>
        <position position="402"/>
    </location>
</feature>
<evidence type="ECO:0000256" key="6">
    <source>
        <dbReference type="ARBA" id="ARBA00022958"/>
    </source>
</evidence>
<dbReference type="EMBL" id="JAUOZS010000001">
    <property type="protein sequence ID" value="MDT8901477.1"/>
    <property type="molecule type" value="Genomic_DNA"/>
</dbReference>
<dbReference type="CDD" id="cd04601">
    <property type="entry name" value="CBS_pair_IMPDH"/>
    <property type="match status" value="1"/>
</dbReference>
<dbReference type="NCBIfam" id="TIGR01302">
    <property type="entry name" value="IMP_dehydrog"/>
    <property type="match status" value="1"/>
</dbReference>
<evidence type="ECO:0000256" key="14">
    <source>
        <dbReference type="RuleBase" id="RU003928"/>
    </source>
</evidence>
<dbReference type="PANTHER" id="PTHR11911">
    <property type="entry name" value="INOSINE-5-MONOPHOSPHATE DEHYDROGENASE RELATED"/>
    <property type="match status" value="1"/>
</dbReference>
<dbReference type="RefSeq" id="WP_413779988.1">
    <property type="nucleotide sequence ID" value="NZ_JAUOZS010000001.1"/>
</dbReference>
<dbReference type="Pfam" id="PF00478">
    <property type="entry name" value="IMPDH"/>
    <property type="match status" value="1"/>
</dbReference>
<keyword evidence="8 11" id="KW-0520">NAD</keyword>
<evidence type="ECO:0000256" key="7">
    <source>
        <dbReference type="ARBA" id="ARBA00023002"/>
    </source>
</evidence>
<dbReference type="EC" id="1.1.1.205" evidence="11 14"/>
<dbReference type="Pfam" id="PF00571">
    <property type="entry name" value="CBS"/>
    <property type="match status" value="2"/>
</dbReference>
<name>A0ABU3NXE3_9FIRM</name>
<dbReference type="InterPro" id="IPR013785">
    <property type="entry name" value="Aldolase_TIM"/>
</dbReference>
<dbReference type="InterPro" id="IPR015875">
    <property type="entry name" value="IMP_DH/GMP_Rdtase_CS"/>
</dbReference>
<accession>A0ABU3NXE3</accession>
<feature type="binding site" evidence="11">
    <location>
        <position position="470"/>
    </location>
    <ligand>
        <name>K(+)</name>
        <dbReference type="ChEBI" id="CHEBI:29103"/>
        <note>ligand shared between two tetrameric partners</note>
    </ligand>
</feature>
<dbReference type="InterPro" id="IPR000644">
    <property type="entry name" value="CBS_dom"/>
</dbReference>
<dbReference type="Proteomes" id="UP001254848">
    <property type="component" value="Unassembled WGS sequence"/>
</dbReference>
<dbReference type="GO" id="GO:0003938">
    <property type="term" value="F:IMP dehydrogenase activity"/>
    <property type="evidence" value="ECO:0007669"/>
    <property type="project" value="UniProtKB-EC"/>
</dbReference>
<feature type="binding site" evidence="11">
    <location>
        <position position="468"/>
    </location>
    <ligand>
        <name>K(+)</name>
        <dbReference type="ChEBI" id="CHEBI:29103"/>
        <note>ligand shared between two tetrameric partners</note>
    </ligand>
</feature>
<comment type="catalytic activity">
    <reaction evidence="10 11 14">
        <text>IMP + NAD(+) + H2O = XMP + NADH + H(+)</text>
        <dbReference type="Rhea" id="RHEA:11708"/>
        <dbReference type="ChEBI" id="CHEBI:15377"/>
        <dbReference type="ChEBI" id="CHEBI:15378"/>
        <dbReference type="ChEBI" id="CHEBI:57464"/>
        <dbReference type="ChEBI" id="CHEBI:57540"/>
        <dbReference type="ChEBI" id="CHEBI:57945"/>
        <dbReference type="ChEBI" id="CHEBI:58053"/>
        <dbReference type="EC" id="1.1.1.205"/>
    </reaction>
</comment>
<dbReference type="Gene3D" id="3.20.20.70">
    <property type="entry name" value="Aldolase class I"/>
    <property type="match status" value="1"/>
</dbReference>
<comment type="similarity">
    <text evidence="2 11 13">Belongs to the IMPDH/GMPR family.</text>
</comment>
<evidence type="ECO:0000256" key="13">
    <source>
        <dbReference type="RuleBase" id="RU003927"/>
    </source>
</evidence>
<dbReference type="PIRSF" id="PIRSF000130">
    <property type="entry name" value="IMPDH"/>
    <property type="match status" value="1"/>
</dbReference>
<evidence type="ECO:0000256" key="2">
    <source>
        <dbReference type="ARBA" id="ARBA00005502"/>
    </source>
</evidence>
<dbReference type="SUPFAM" id="SSF51412">
    <property type="entry name" value="Inosine monophosphate dehydrogenase (IMPDH)"/>
    <property type="match status" value="1"/>
</dbReference>
<feature type="binding site" description="in other chain" evidence="11">
    <location>
        <position position="301"/>
    </location>
    <ligand>
        <name>K(+)</name>
        <dbReference type="ChEBI" id="CHEBI:29103"/>
        <note>ligand shared between two tetrameric partners</note>
    </ligand>
</feature>
<protein>
    <recommendedName>
        <fullName evidence="11 14">Inosine-5'-monophosphate dehydrogenase</fullName>
        <shortName evidence="11">IMP dehydrogenase</shortName>
        <shortName evidence="11">IMPD</shortName>
        <shortName evidence="11">IMPDH</shortName>
        <ecNumber evidence="11 14">1.1.1.205</ecNumber>
    </recommendedName>
</protein>
<comment type="function">
    <text evidence="11">Catalyzes the conversion of inosine 5'-phosphate (IMP) to xanthosine 5'-phosphate (XMP), the first committed and rate-limiting step in the de novo synthesis of guanine nucleotides, and therefore plays an important role in the regulation of cell growth.</text>
</comment>
<feature type="active site" description="Thioimidate intermediate" evidence="11">
    <location>
        <position position="306"/>
    </location>
</feature>
<feature type="binding site" evidence="11">
    <location>
        <begin position="339"/>
        <end position="341"/>
    </location>
    <ligand>
        <name>IMP</name>
        <dbReference type="ChEBI" id="CHEBI:58053"/>
    </ligand>
</feature>